<reference evidence="1 2" key="1">
    <citation type="journal article" date="2018" name="New Phytol.">
        <title>Phylogenomics of Endogonaceae and evolution of mycorrhizas within Mucoromycota.</title>
        <authorList>
            <person name="Chang Y."/>
            <person name="Desiro A."/>
            <person name="Na H."/>
            <person name="Sandor L."/>
            <person name="Lipzen A."/>
            <person name="Clum A."/>
            <person name="Barry K."/>
            <person name="Grigoriev I.V."/>
            <person name="Martin F.M."/>
            <person name="Stajich J.E."/>
            <person name="Smith M.E."/>
            <person name="Bonito G."/>
            <person name="Spatafora J.W."/>
        </authorList>
    </citation>
    <scope>NUCLEOTIDE SEQUENCE [LARGE SCALE GENOMIC DNA]</scope>
    <source>
        <strain evidence="1 2">GMNB39</strain>
    </source>
</reference>
<dbReference type="OrthoDB" id="10052321at2759"/>
<accession>A0A433DBW5</accession>
<dbReference type="Proteomes" id="UP000268093">
    <property type="component" value="Unassembled WGS sequence"/>
</dbReference>
<dbReference type="AlphaFoldDB" id="A0A433DBW5"/>
<evidence type="ECO:0000313" key="2">
    <source>
        <dbReference type="Proteomes" id="UP000268093"/>
    </source>
</evidence>
<organism evidence="1 2">
    <name type="scientific">Jimgerdemannia flammicorona</name>
    <dbReference type="NCBI Taxonomy" id="994334"/>
    <lineage>
        <taxon>Eukaryota</taxon>
        <taxon>Fungi</taxon>
        <taxon>Fungi incertae sedis</taxon>
        <taxon>Mucoromycota</taxon>
        <taxon>Mucoromycotina</taxon>
        <taxon>Endogonomycetes</taxon>
        <taxon>Endogonales</taxon>
        <taxon>Endogonaceae</taxon>
        <taxon>Jimgerdemannia</taxon>
    </lineage>
</organism>
<keyword evidence="2" id="KW-1185">Reference proteome</keyword>
<name>A0A433DBW5_9FUNG</name>
<dbReference type="EMBL" id="RBNI01003459">
    <property type="protein sequence ID" value="RUP48338.1"/>
    <property type="molecule type" value="Genomic_DNA"/>
</dbReference>
<comment type="caution">
    <text evidence="1">The sequence shown here is derived from an EMBL/GenBank/DDBJ whole genome shotgun (WGS) entry which is preliminary data.</text>
</comment>
<sequence length="175" mass="20164">MYLQLGQVSVDWIGVAYIRHDQTPPQGFKPQKSFTKGMEQLLRTRESVLTEPLKNVSPRVGKPMFMVVEEDAEFLPDDAARVLRRLTVGEQQELAKMAEQKHQFVLEGHAESDEKPRVVSPVKREGNRRFKFLITDKGRKEEGEEGGKRFLIRDQDGTLRVATKMEIGKRLLKHH</sequence>
<proteinExistence type="predicted"/>
<protein>
    <submittedName>
        <fullName evidence="1">Uncharacterized protein</fullName>
    </submittedName>
</protein>
<evidence type="ECO:0000313" key="1">
    <source>
        <dbReference type="EMBL" id="RUP48338.1"/>
    </source>
</evidence>
<gene>
    <name evidence="1" type="ORF">BC936DRAFT_144694</name>
</gene>